<feature type="modified residue" description="N6-(pyridoxal phosphate)lysine" evidence="16">
    <location>
        <position position="195"/>
    </location>
</feature>
<dbReference type="Gene3D" id="3.20.10.10">
    <property type="entry name" value="D-amino Acid Aminotransferase, subunit A, domain 2"/>
    <property type="match status" value="1"/>
</dbReference>
<evidence type="ECO:0000256" key="9">
    <source>
        <dbReference type="ARBA" id="ARBA00022605"/>
    </source>
</evidence>
<evidence type="ECO:0000256" key="8">
    <source>
        <dbReference type="ARBA" id="ARBA00022576"/>
    </source>
</evidence>
<evidence type="ECO:0000256" key="15">
    <source>
        <dbReference type="ARBA" id="ARBA00049229"/>
    </source>
</evidence>
<evidence type="ECO:0000256" key="3">
    <source>
        <dbReference type="ARBA" id="ARBA00004824"/>
    </source>
</evidence>
<evidence type="ECO:0000256" key="1">
    <source>
        <dbReference type="ARBA" id="ARBA00001933"/>
    </source>
</evidence>
<evidence type="ECO:0000256" key="11">
    <source>
        <dbReference type="ARBA" id="ARBA00022898"/>
    </source>
</evidence>
<dbReference type="UniPathway" id="UPA00049">
    <property type="reaction ID" value="UER00062"/>
</dbReference>
<dbReference type="EC" id="2.6.1.42" evidence="7"/>
<name>A0A2W7RW99_9BACT</name>
<comment type="pathway">
    <text evidence="5">Amino-acid biosynthesis; L-leucine biosynthesis; L-leucine from 3-methyl-2-oxobutanoate: step 4/4.</text>
</comment>
<dbReference type="InterPro" id="IPR043132">
    <property type="entry name" value="BCAT-like_C"/>
</dbReference>
<comment type="catalytic activity">
    <reaction evidence="14">
        <text>L-isoleucine + 2-oxoglutarate = (S)-3-methyl-2-oxopentanoate + L-glutamate</text>
        <dbReference type="Rhea" id="RHEA:24801"/>
        <dbReference type="ChEBI" id="CHEBI:16810"/>
        <dbReference type="ChEBI" id="CHEBI:29985"/>
        <dbReference type="ChEBI" id="CHEBI:35146"/>
        <dbReference type="ChEBI" id="CHEBI:58045"/>
        <dbReference type="EC" id="2.6.1.42"/>
    </reaction>
</comment>
<evidence type="ECO:0000256" key="10">
    <source>
        <dbReference type="ARBA" id="ARBA00022679"/>
    </source>
</evidence>
<dbReference type="GO" id="GO:0009097">
    <property type="term" value="P:isoleucine biosynthetic process"/>
    <property type="evidence" value="ECO:0007669"/>
    <property type="project" value="UniProtKB-UniPathway"/>
</dbReference>
<gene>
    <name evidence="17" type="ORF">LX80_00962</name>
</gene>
<organism evidence="17 18">
    <name type="scientific">Hydrotalea sandarakina</name>
    <dbReference type="NCBI Taxonomy" id="1004304"/>
    <lineage>
        <taxon>Bacteria</taxon>
        <taxon>Pseudomonadati</taxon>
        <taxon>Bacteroidota</taxon>
        <taxon>Chitinophagia</taxon>
        <taxon>Chitinophagales</taxon>
        <taxon>Chitinophagaceae</taxon>
        <taxon>Hydrotalea</taxon>
    </lineage>
</organism>
<dbReference type="InterPro" id="IPR036038">
    <property type="entry name" value="Aminotransferase-like"/>
</dbReference>
<evidence type="ECO:0000313" key="17">
    <source>
        <dbReference type="EMBL" id="PZX64761.1"/>
    </source>
</evidence>
<dbReference type="GO" id="GO:0009099">
    <property type="term" value="P:L-valine biosynthetic process"/>
    <property type="evidence" value="ECO:0007669"/>
    <property type="project" value="UniProtKB-UniPathway"/>
</dbReference>
<keyword evidence="9" id="KW-0028">Amino-acid biosynthesis</keyword>
<keyword evidence="18" id="KW-1185">Reference proteome</keyword>
<keyword evidence="12" id="KW-0100">Branched-chain amino acid biosynthesis</keyword>
<dbReference type="PANTHER" id="PTHR11825">
    <property type="entry name" value="SUBGROUP IIII AMINOTRANSFERASE"/>
    <property type="match status" value="1"/>
</dbReference>
<evidence type="ECO:0000256" key="12">
    <source>
        <dbReference type="ARBA" id="ARBA00023304"/>
    </source>
</evidence>
<evidence type="ECO:0000256" key="2">
    <source>
        <dbReference type="ARBA" id="ARBA00003109"/>
    </source>
</evidence>
<dbReference type="PIRSF" id="PIRSF006468">
    <property type="entry name" value="BCAT1"/>
    <property type="match status" value="1"/>
</dbReference>
<dbReference type="InterPro" id="IPR043131">
    <property type="entry name" value="BCAT-like_N"/>
</dbReference>
<evidence type="ECO:0000256" key="16">
    <source>
        <dbReference type="PIRSR" id="PIRSR006468-1"/>
    </source>
</evidence>
<dbReference type="Gene3D" id="3.30.470.10">
    <property type="match status" value="1"/>
</dbReference>
<comment type="caution">
    <text evidence="17">The sequence shown here is derived from an EMBL/GenBank/DDBJ whole genome shotgun (WGS) entry which is preliminary data.</text>
</comment>
<keyword evidence="11" id="KW-0663">Pyridoxal phosphate</keyword>
<dbReference type="AlphaFoldDB" id="A0A2W7RW99"/>
<dbReference type="PANTHER" id="PTHR11825:SF44">
    <property type="entry name" value="BRANCHED-CHAIN-AMINO-ACID AMINOTRANSFERASE"/>
    <property type="match status" value="1"/>
</dbReference>
<dbReference type="UniPathway" id="UPA00047">
    <property type="reaction ID" value="UER00058"/>
</dbReference>
<dbReference type="Proteomes" id="UP000249720">
    <property type="component" value="Unassembled WGS sequence"/>
</dbReference>
<comment type="pathway">
    <text evidence="4">Amino-acid biosynthesis; L-valine biosynthesis; L-valine from pyruvate: step 4/4.</text>
</comment>
<comment type="catalytic activity">
    <reaction evidence="15">
        <text>L-leucine + 2-oxoglutarate = 4-methyl-2-oxopentanoate + L-glutamate</text>
        <dbReference type="Rhea" id="RHEA:18321"/>
        <dbReference type="ChEBI" id="CHEBI:16810"/>
        <dbReference type="ChEBI" id="CHEBI:17865"/>
        <dbReference type="ChEBI" id="CHEBI:29985"/>
        <dbReference type="ChEBI" id="CHEBI:57427"/>
        <dbReference type="EC" id="2.6.1.42"/>
    </reaction>
</comment>
<dbReference type="GO" id="GO:0009098">
    <property type="term" value="P:L-leucine biosynthetic process"/>
    <property type="evidence" value="ECO:0007669"/>
    <property type="project" value="UniProtKB-UniPathway"/>
</dbReference>
<comment type="function">
    <text evidence="2">Acts on leucine, isoleucine and valine.</text>
</comment>
<dbReference type="RefSeq" id="WP_111293905.1">
    <property type="nucleotide sequence ID" value="NZ_QKZV01000002.1"/>
</dbReference>
<dbReference type="OrthoDB" id="9804984at2"/>
<evidence type="ECO:0000256" key="4">
    <source>
        <dbReference type="ARBA" id="ARBA00004931"/>
    </source>
</evidence>
<accession>A0A2W7RW99</accession>
<dbReference type="GO" id="GO:0004084">
    <property type="term" value="F:branched-chain-amino-acid transaminase activity"/>
    <property type="evidence" value="ECO:0007669"/>
    <property type="project" value="UniProtKB-EC"/>
</dbReference>
<comment type="cofactor">
    <cofactor evidence="1">
        <name>pyridoxal 5'-phosphate</name>
        <dbReference type="ChEBI" id="CHEBI:597326"/>
    </cofactor>
</comment>
<sequence>MIKTSGFPVTKVAESKLNSLSLENIPFGKYFSDHMFMATYKNGAWQDPQILPYQPLHIEPSLAALHYGQAIFEGIKAYKHSSGEAFIFRPYDNFKRFNLSAERMCMPEVPEYIFMDGMHQLLAIDKDWIPAKAEHSLYIRPVMFATDVALGVRPSETYAFIIMLSPTGPYYAKPMKIYVEETYTRAVKGGVGFAKNAGNYGGSMMAAKKANELGYDQVLWTDAIEHKWLQEVGMMNVVFIIDNKAITPSLEEGTILNGVTRNSVLVLLQEMGIAVEERKINIDEVIAAYKNGTLQEVFGTGTAATIALIKELRYKDEQMLFDTEKWKVAPAVREKLNQIRYGLVPDVHEWLYKI</sequence>
<keyword evidence="10 17" id="KW-0808">Transferase</keyword>
<dbReference type="UniPathway" id="UPA00048">
    <property type="reaction ID" value="UER00073"/>
</dbReference>
<dbReference type="SUPFAM" id="SSF56752">
    <property type="entry name" value="D-aminoacid aminotransferase-like PLP-dependent enzymes"/>
    <property type="match status" value="1"/>
</dbReference>
<dbReference type="CDD" id="cd01557">
    <property type="entry name" value="BCAT_beta_family"/>
    <property type="match status" value="1"/>
</dbReference>
<dbReference type="Pfam" id="PF01063">
    <property type="entry name" value="Aminotran_4"/>
    <property type="match status" value="1"/>
</dbReference>
<evidence type="ECO:0000256" key="13">
    <source>
        <dbReference type="ARBA" id="ARBA00048212"/>
    </source>
</evidence>
<evidence type="ECO:0000313" key="18">
    <source>
        <dbReference type="Proteomes" id="UP000249720"/>
    </source>
</evidence>
<dbReference type="InterPro" id="IPR005786">
    <property type="entry name" value="B_amino_transII"/>
</dbReference>
<proteinExistence type="inferred from homology"/>
<evidence type="ECO:0000256" key="5">
    <source>
        <dbReference type="ARBA" id="ARBA00005072"/>
    </source>
</evidence>
<protein>
    <recommendedName>
        <fullName evidence="7">branched-chain-amino-acid transaminase</fullName>
        <ecNumber evidence="7">2.6.1.42</ecNumber>
    </recommendedName>
</protein>
<comment type="catalytic activity">
    <reaction evidence="13">
        <text>L-valine + 2-oxoglutarate = 3-methyl-2-oxobutanoate + L-glutamate</text>
        <dbReference type="Rhea" id="RHEA:24813"/>
        <dbReference type="ChEBI" id="CHEBI:11851"/>
        <dbReference type="ChEBI" id="CHEBI:16810"/>
        <dbReference type="ChEBI" id="CHEBI:29985"/>
        <dbReference type="ChEBI" id="CHEBI:57762"/>
        <dbReference type="EC" id="2.6.1.42"/>
    </reaction>
</comment>
<evidence type="ECO:0000256" key="6">
    <source>
        <dbReference type="ARBA" id="ARBA00009320"/>
    </source>
</evidence>
<comment type="pathway">
    <text evidence="3">Amino-acid biosynthesis; L-isoleucine biosynthesis; L-isoleucine from 2-oxobutanoate: step 4/4.</text>
</comment>
<evidence type="ECO:0000256" key="14">
    <source>
        <dbReference type="ARBA" id="ARBA00048798"/>
    </source>
</evidence>
<dbReference type="EMBL" id="QKZV01000002">
    <property type="protein sequence ID" value="PZX64761.1"/>
    <property type="molecule type" value="Genomic_DNA"/>
</dbReference>
<keyword evidence="8 17" id="KW-0032">Aminotransferase</keyword>
<dbReference type="InterPro" id="IPR033939">
    <property type="entry name" value="BCAT_family"/>
</dbReference>
<comment type="similarity">
    <text evidence="6">Belongs to the class-IV pyridoxal-phosphate-dependent aminotransferase family.</text>
</comment>
<evidence type="ECO:0000256" key="7">
    <source>
        <dbReference type="ARBA" id="ARBA00013053"/>
    </source>
</evidence>
<dbReference type="NCBIfam" id="TIGR01123">
    <property type="entry name" value="ilvE_II"/>
    <property type="match status" value="1"/>
</dbReference>
<dbReference type="NCBIfam" id="NF009897">
    <property type="entry name" value="PRK13357.1"/>
    <property type="match status" value="1"/>
</dbReference>
<reference evidence="17 18" key="1">
    <citation type="submission" date="2018-06" db="EMBL/GenBank/DDBJ databases">
        <title>Genomic Encyclopedia of Archaeal and Bacterial Type Strains, Phase II (KMG-II): from individual species to whole genera.</title>
        <authorList>
            <person name="Goeker M."/>
        </authorList>
    </citation>
    <scope>NUCLEOTIDE SEQUENCE [LARGE SCALE GENOMIC DNA]</scope>
    <source>
        <strain evidence="17 18">DSM 23241</strain>
    </source>
</reference>
<dbReference type="InterPro" id="IPR001544">
    <property type="entry name" value="Aminotrans_IV"/>
</dbReference>